<feature type="region of interest" description="Disordered" evidence="1">
    <location>
        <begin position="799"/>
        <end position="832"/>
    </location>
</feature>
<protein>
    <submittedName>
        <fullName evidence="3">Ribonuclease H-like domain-containing protein</fullName>
    </submittedName>
</protein>
<dbReference type="PANTHER" id="PTHR11439:SF470">
    <property type="entry name" value="CYSTEINE-RICH RLK (RECEPTOR-LIKE PROTEIN KINASE) 8"/>
    <property type="match status" value="1"/>
</dbReference>
<evidence type="ECO:0000256" key="1">
    <source>
        <dbReference type="SAM" id="MobiDB-lite"/>
    </source>
</evidence>
<feature type="region of interest" description="Disordered" evidence="1">
    <location>
        <begin position="428"/>
        <end position="457"/>
    </location>
</feature>
<feature type="domain" description="Reverse transcriptase Ty1/copia-type" evidence="2">
    <location>
        <begin position="564"/>
        <end position="606"/>
    </location>
</feature>
<evidence type="ECO:0000259" key="2">
    <source>
        <dbReference type="Pfam" id="PF07727"/>
    </source>
</evidence>
<dbReference type="EMBL" id="BKCJ010007292">
    <property type="protein sequence ID" value="GEU76499.1"/>
    <property type="molecule type" value="Genomic_DNA"/>
</dbReference>
<feature type="compositionally biased region" description="Acidic residues" evidence="1">
    <location>
        <begin position="813"/>
        <end position="832"/>
    </location>
</feature>
<dbReference type="AlphaFoldDB" id="A0A6L2MT05"/>
<proteinExistence type="predicted"/>
<sequence length="859" mass="95492">GDGRNGYRESLIKFSKDLGPTARKVALRKLQGQGLNYEARYQLGHLVQSSEVQPTPCFQNVNSIIGSVGNTRANQVSQPLIGFGNSHTDAIENYKGKNVMVNDGANNRNNRNMANNLEFSFFKQKTGGIKIGNGLVDNQDGVQKNLSFGQVDVSDQNNGFWNASEVPSRNGKVNSRVYPSTYVPPSRKFSSSLAGFDGMVSSIPWAPPPSVHVPPQVQPLQNWCLPPPVTKNSVEMNDFWQNQDTQHAPTFNMQMTGQQSNVLFQNPQAPSQPNQFLQPNPQQPQDQVLMPMSTHMLSQMETTLGAYPEQNLLSFGTQHDFGYQMGNNLFQQPPGPLLVSAIRVDKAVWLVRADAPDPMNLAMPERINQYIAPIRSSLLSRENLPDVKDAFVIVFKEESHRGIDSSSTSGSVSKPQISSFVAKTNNWSNNGNKRVDNNTKFGNSTNSGNNRDSGANQHMTISTTNMFGTIDITDLNLTVSHPNGILAKIKYVGNLILPGNVVFFDVMVVPEYCVSLLLGHSSEQVVDVLQSDLKFTKDSHIFPYDICHKAKQTKEPFPLMFIALLVYVDDIVITGNDLIEIKKFKMFLKSEFQIKDLGKLKYFLAKHIDTPLPETLLLIKSKKQSTLFRSSAEADYRNMASITCEVIWLSNLLGDMVIKDLLPVVMYCDNNLALQIIANPIFHEKSKNFEIDVHLVREKVASGVIKTEKIQTSQQIVDVLTKALDIGQHKTLCVKLGMMDMFKVEKLEGRFKNTVAVPRPRHGCIYTLGVTIQPGYGHGLTTTSNVSAACKVARNYNETQPNQNMDLISSDKDEGDEEDGNNSTEEGDVQGDYFDEIDTINETLDPNQDIEVVESMKVA</sequence>
<gene>
    <name evidence="3" type="ORF">Tci_048477</name>
</gene>
<dbReference type="Pfam" id="PF07727">
    <property type="entry name" value="RVT_2"/>
    <property type="match status" value="1"/>
</dbReference>
<feature type="non-terminal residue" evidence="3">
    <location>
        <position position="1"/>
    </location>
</feature>
<accession>A0A6L2MT05</accession>
<reference evidence="3" key="1">
    <citation type="journal article" date="2019" name="Sci. Rep.">
        <title>Draft genome of Tanacetum cinerariifolium, the natural source of mosquito coil.</title>
        <authorList>
            <person name="Yamashiro T."/>
            <person name="Shiraishi A."/>
            <person name="Satake H."/>
            <person name="Nakayama K."/>
        </authorList>
    </citation>
    <scope>NUCLEOTIDE SEQUENCE</scope>
</reference>
<dbReference type="PANTHER" id="PTHR11439">
    <property type="entry name" value="GAG-POL-RELATED RETROTRANSPOSON"/>
    <property type="match status" value="1"/>
</dbReference>
<dbReference type="InterPro" id="IPR013103">
    <property type="entry name" value="RVT_2"/>
</dbReference>
<name>A0A6L2MT05_TANCI</name>
<evidence type="ECO:0000313" key="3">
    <source>
        <dbReference type="EMBL" id="GEU76499.1"/>
    </source>
</evidence>
<comment type="caution">
    <text evidence="3">The sequence shown here is derived from an EMBL/GenBank/DDBJ whole genome shotgun (WGS) entry which is preliminary data.</text>
</comment>
<organism evidence="3">
    <name type="scientific">Tanacetum cinerariifolium</name>
    <name type="common">Dalmatian daisy</name>
    <name type="synonym">Chrysanthemum cinerariifolium</name>
    <dbReference type="NCBI Taxonomy" id="118510"/>
    <lineage>
        <taxon>Eukaryota</taxon>
        <taxon>Viridiplantae</taxon>
        <taxon>Streptophyta</taxon>
        <taxon>Embryophyta</taxon>
        <taxon>Tracheophyta</taxon>
        <taxon>Spermatophyta</taxon>
        <taxon>Magnoliopsida</taxon>
        <taxon>eudicotyledons</taxon>
        <taxon>Gunneridae</taxon>
        <taxon>Pentapetalae</taxon>
        <taxon>asterids</taxon>
        <taxon>campanulids</taxon>
        <taxon>Asterales</taxon>
        <taxon>Asteraceae</taxon>
        <taxon>Asteroideae</taxon>
        <taxon>Anthemideae</taxon>
        <taxon>Anthemidinae</taxon>
        <taxon>Tanacetum</taxon>
    </lineage>
</organism>
<dbReference type="CDD" id="cd09272">
    <property type="entry name" value="RNase_HI_RT_Ty1"/>
    <property type="match status" value="1"/>
</dbReference>